<keyword evidence="2" id="KW-0460">Magnesium</keyword>
<dbReference type="InterPro" id="IPR006283">
    <property type="entry name" value="ThiL-like"/>
</dbReference>
<feature type="binding site" evidence="2">
    <location>
        <position position="193"/>
    </location>
    <ligand>
        <name>ATP</name>
        <dbReference type="ChEBI" id="CHEBI:30616"/>
    </ligand>
</feature>
<keyword evidence="2" id="KW-0479">Metal-binding</keyword>
<name>A0ABM8Q467_9BACT</name>
<comment type="caution">
    <text evidence="4">The sequence shown here is derived from an EMBL/GenBank/DDBJ whole genome shotgun (WGS) entry which is preliminary data.</text>
</comment>
<dbReference type="CDD" id="cd02194">
    <property type="entry name" value="ThiL"/>
    <property type="match status" value="1"/>
</dbReference>
<feature type="binding site" evidence="2">
    <location>
        <position position="132"/>
    </location>
    <ligand>
        <name>ATP</name>
        <dbReference type="ChEBI" id="CHEBI:30616"/>
    </ligand>
</feature>
<feature type="domain" description="PurM-like N-terminal" evidence="3">
    <location>
        <begin position="17"/>
        <end position="124"/>
    </location>
</feature>
<comment type="function">
    <text evidence="2">Catalyzes the ATP-dependent phosphorylation of thiamine-monophosphate (TMP) to form thiamine-pyrophosphate (TPP), the active form of vitamin B1.</text>
</comment>
<protein>
    <recommendedName>
        <fullName evidence="2">Thiamine-monophosphate kinase</fullName>
        <shortName evidence="2">TMP kinase</shortName>
        <shortName evidence="2">Thiamine-phosphate kinase</shortName>
        <ecNumber evidence="2">2.7.4.16</ecNumber>
    </recommendedName>
</protein>
<dbReference type="PANTHER" id="PTHR30270">
    <property type="entry name" value="THIAMINE-MONOPHOSPHATE KINASE"/>
    <property type="match status" value="1"/>
</dbReference>
<dbReference type="Pfam" id="PF00586">
    <property type="entry name" value="AIRS"/>
    <property type="match status" value="1"/>
</dbReference>
<keyword evidence="5" id="KW-1185">Reference proteome</keyword>
<comment type="similarity">
    <text evidence="2">Belongs to the thiamine-monophosphate kinase family.</text>
</comment>
<feature type="binding site" evidence="2">
    <location>
        <position position="38"/>
    </location>
    <ligand>
        <name>substrate</name>
    </ligand>
</feature>
<dbReference type="NCBIfam" id="NF004354">
    <property type="entry name" value="PRK05731.2-3"/>
    <property type="match status" value="1"/>
</dbReference>
<sequence>MDKEFFTISCFSNALIGDDAAVIDKNVYCKDLFCEGTHFKREWLSPYQIGQKAMLVNISDVIVMNARPKYALLGLILPKNICEAEILELSRGINDTCKKFGVSVIGGDTIAGEKLGISVSMIGELLGKATLRNGLKKGDYIAFTGELGKSLKGLKTLQNKGEICANSRFVAPNLKDKFFYKAAKYVTSAMDISDGLATDLQKLTKASKKGVKMIKKLSLAQLKSGEEYEALFSFSPKNLAKIKHIARQTRTKVTIFAIATKGSYKTHAKSHHF</sequence>
<feature type="binding site" evidence="2">
    <location>
        <position position="31"/>
    </location>
    <ligand>
        <name>Mg(2+)</name>
        <dbReference type="ChEBI" id="CHEBI:18420"/>
        <label>2</label>
    </ligand>
</feature>
<comment type="miscellaneous">
    <text evidence="2">Reaction mechanism of ThiL seems to utilize a direct, inline transfer of the gamma-phosphate of ATP to TMP rather than a phosphorylated enzyme intermediate.</text>
</comment>
<dbReference type="InterPro" id="IPR036676">
    <property type="entry name" value="PurM-like_C_sf"/>
</dbReference>
<dbReference type="GO" id="GO:0009030">
    <property type="term" value="F:thiamine-phosphate kinase activity"/>
    <property type="evidence" value="ECO:0007669"/>
    <property type="project" value="UniProtKB-EC"/>
</dbReference>
<feature type="binding site" evidence="2">
    <location>
        <position position="19"/>
    </location>
    <ligand>
        <name>Mg(2+)</name>
        <dbReference type="ChEBI" id="CHEBI:18420"/>
        <label>3</label>
    </ligand>
</feature>
<keyword evidence="2" id="KW-0067">ATP-binding</keyword>
<keyword evidence="2" id="KW-0547">Nucleotide-binding</keyword>
<dbReference type="RefSeq" id="WP_229932372.1">
    <property type="nucleotide sequence ID" value="NZ_CAJHOF010000004.1"/>
</dbReference>
<feature type="binding site" evidence="2">
    <location>
        <position position="108"/>
    </location>
    <ligand>
        <name>Mg(2+)</name>
        <dbReference type="ChEBI" id="CHEBI:18420"/>
        <label>1</label>
    </ligand>
</feature>
<keyword evidence="2 4" id="KW-0808">Transferase</keyword>
<keyword evidence="1 2" id="KW-0784">Thiamine biosynthesis</keyword>
<evidence type="ECO:0000313" key="4">
    <source>
        <dbReference type="EMBL" id="CAD7287672.1"/>
    </source>
</evidence>
<evidence type="ECO:0000256" key="2">
    <source>
        <dbReference type="HAMAP-Rule" id="MF_02128"/>
    </source>
</evidence>
<dbReference type="SUPFAM" id="SSF55326">
    <property type="entry name" value="PurM N-terminal domain-like"/>
    <property type="match status" value="1"/>
</dbReference>
<dbReference type="EMBL" id="CAJHOF010000004">
    <property type="protein sequence ID" value="CAD7287672.1"/>
    <property type="molecule type" value="Genomic_DNA"/>
</dbReference>
<reference evidence="4 5" key="1">
    <citation type="submission" date="2020-11" db="EMBL/GenBank/DDBJ databases">
        <authorList>
            <person name="Peeters C."/>
        </authorList>
    </citation>
    <scope>NUCLEOTIDE SEQUENCE [LARGE SCALE GENOMIC DNA]</scope>
    <source>
        <strain evidence="4 5">LMG 7974</strain>
    </source>
</reference>
<proteinExistence type="inferred from homology"/>
<dbReference type="InterPro" id="IPR036921">
    <property type="entry name" value="PurM-like_N_sf"/>
</dbReference>
<comment type="catalytic activity">
    <reaction evidence="2">
        <text>thiamine phosphate + ATP = thiamine diphosphate + ADP</text>
        <dbReference type="Rhea" id="RHEA:15913"/>
        <dbReference type="ChEBI" id="CHEBI:30616"/>
        <dbReference type="ChEBI" id="CHEBI:37575"/>
        <dbReference type="ChEBI" id="CHEBI:58937"/>
        <dbReference type="ChEBI" id="CHEBI:456216"/>
        <dbReference type="EC" id="2.7.4.16"/>
    </reaction>
</comment>
<dbReference type="SUPFAM" id="SSF56042">
    <property type="entry name" value="PurM C-terminal domain-like"/>
    <property type="match status" value="1"/>
</dbReference>
<accession>A0ABM8Q467</accession>
<gene>
    <name evidence="2 4" type="primary">thiL</name>
    <name evidence="4" type="ORF">LMG7974_00552</name>
</gene>
<dbReference type="HAMAP" id="MF_02128">
    <property type="entry name" value="TMP_kinase"/>
    <property type="match status" value="1"/>
</dbReference>
<dbReference type="Gene3D" id="3.90.650.10">
    <property type="entry name" value="PurM-like C-terminal domain"/>
    <property type="match status" value="1"/>
</dbReference>
<feature type="binding site" evidence="2">
    <location>
        <position position="194"/>
    </location>
    <ligand>
        <name>Mg(2+)</name>
        <dbReference type="ChEBI" id="CHEBI:18420"/>
        <label>5</label>
    </ligand>
</feature>
<comment type="caution">
    <text evidence="2">Lacks conserved residue(s) required for the propagation of feature annotation.</text>
</comment>
<dbReference type="Proteomes" id="UP000789803">
    <property type="component" value="Unassembled WGS sequence"/>
</dbReference>
<dbReference type="Gene3D" id="3.30.1330.10">
    <property type="entry name" value="PurM-like, N-terminal domain"/>
    <property type="match status" value="1"/>
</dbReference>
<feature type="binding site" evidence="2">
    <location>
        <begin position="107"/>
        <end position="108"/>
    </location>
    <ligand>
        <name>ATP</name>
        <dbReference type="ChEBI" id="CHEBI:30616"/>
    </ligand>
</feature>
<feature type="binding site" evidence="2">
    <location>
        <position position="191"/>
    </location>
    <ligand>
        <name>Mg(2+)</name>
        <dbReference type="ChEBI" id="CHEBI:18420"/>
        <label>3</label>
    </ligand>
</feature>
<comment type="pathway">
    <text evidence="2">Cofactor biosynthesis; thiamine diphosphate biosynthesis; thiamine diphosphate from thiamine phosphate: step 1/1.</text>
</comment>
<feature type="binding site" evidence="2">
    <location>
        <position position="226"/>
    </location>
    <ligand>
        <name>substrate</name>
    </ligand>
</feature>
<dbReference type="EC" id="2.7.4.16" evidence="2"/>
<evidence type="ECO:0000259" key="3">
    <source>
        <dbReference type="Pfam" id="PF00586"/>
    </source>
</evidence>
<keyword evidence="2 4" id="KW-0418">Kinase</keyword>
<organism evidence="4 5">
    <name type="scientific">Campylobacter majalis</name>
    <dbReference type="NCBI Taxonomy" id="2790656"/>
    <lineage>
        <taxon>Bacteria</taxon>
        <taxon>Pseudomonadati</taxon>
        <taxon>Campylobacterota</taxon>
        <taxon>Epsilonproteobacteria</taxon>
        <taxon>Campylobacterales</taxon>
        <taxon>Campylobacteraceae</taxon>
        <taxon>Campylobacter</taxon>
    </lineage>
</organism>
<dbReference type="InterPro" id="IPR016188">
    <property type="entry name" value="PurM-like_N"/>
</dbReference>
<feature type="binding site" evidence="2">
    <location>
        <position position="19"/>
    </location>
    <ligand>
        <name>Mg(2+)</name>
        <dbReference type="ChEBI" id="CHEBI:18420"/>
        <label>4</label>
    </ligand>
</feature>
<feature type="binding site" evidence="2">
    <location>
        <position position="60"/>
    </location>
    <ligand>
        <name>Mg(2+)</name>
        <dbReference type="ChEBI" id="CHEBI:18420"/>
        <label>2</label>
    </ligand>
</feature>
<feature type="binding site" evidence="2">
    <location>
        <position position="60"/>
    </location>
    <ligand>
        <name>Mg(2+)</name>
        <dbReference type="ChEBI" id="CHEBI:18420"/>
        <label>3</label>
    </ligand>
</feature>
<feature type="binding site" evidence="2">
    <location>
        <position position="60"/>
    </location>
    <ligand>
        <name>Mg(2+)</name>
        <dbReference type="ChEBI" id="CHEBI:18420"/>
        <label>4</label>
    </ligand>
</feature>
<feature type="binding site" evidence="2">
    <location>
        <position position="31"/>
    </location>
    <ligand>
        <name>Mg(2+)</name>
        <dbReference type="ChEBI" id="CHEBI:18420"/>
        <label>1</label>
    </ligand>
</feature>
<evidence type="ECO:0000313" key="5">
    <source>
        <dbReference type="Proteomes" id="UP000789803"/>
    </source>
</evidence>
<evidence type="ECO:0000256" key="1">
    <source>
        <dbReference type="ARBA" id="ARBA00022977"/>
    </source>
</evidence>
<dbReference type="PANTHER" id="PTHR30270:SF0">
    <property type="entry name" value="THIAMINE-MONOPHOSPHATE KINASE"/>
    <property type="match status" value="1"/>
</dbReference>